<protein>
    <submittedName>
        <fullName evidence="1">Uncharacterized protein</fullName>
    </submittedName>
</protein>
<comment type="caution">
    <text evidence="1">The sequence shown here is derived from an EMBL/GenBank/DDBJ whole genome shotgun (WGS) entry which is preliminary data.</text>
</comment>
<reference evidence="1 2" key="1">
    <citation type="submission" date="2024-08" db="EMBL/GenBank/DDBJ databases">
        <title>Insights into the chromosomal genome structure of Flemingia macrophylla.</title>
        <authorList>
            <person name="Ding Y."/>
            <person name="Zhao Y."/>
            <person name="Bi W."/>
            <person name="Wu M."/>
            <person name="Zhao G."/>
            <person name="Gong Y."/>
            <person name="Li W."/>
            <person name="Zhang P."/>
        </authorList>
    </citation>
    <scope>NUCLEOTIDE SEQUENCE [LARGE SCALE GENOMIC DNA]</scope>
    <source>
        <strain evidence="1">DYQJB</strain>
        <tissue evidence="1">Leaf</tissue>
    </source>
</reference>
<keyword evidence="2" id="KW-1185">Reference proteome</keyword>
<proteinExistence type="predicted"/>
<name>A0ABD1LWH5_9FABA</name>
<organism evidence="1 2">
    <name type="scientific">Flemingia macrophylla</name>
    <dbReference type="NCBI Taxonomy" id="520843"/>
    <lineage>
        <taxon>Eukaryota</taxon>
        <taxon>Viridiplantae</taxon>
        <taxon>Streptophyta</taxon>
        <taxon>Embryophyta</taxon>
        <taxon>Tracheophyta</taxon>
        <taxon>Spermatophyta</taxon>
        <taxon>Magnoliopsida</taxon>
        <taxon>eudicotyledons</taxon>
        <taxon>Gunneridae</taxon>
        <taxon>Pentapetalae</taxon>
        <taxon>rosids</taxon>
        <taxon>fabids</taxon>
        <taxon>Fabales</taxon>
        <taxon>Fabaceae</taxon>
        <taxon>Papilionoideae</taxon>
        <taxon>50 kb inversion clade</taxon>
        <taxon>NPAAA clade</taxon>
        <taxon>indigoferoid/millettioid clade</taxon>
        <taxon>Phaseoleae</taxon>
        <taxon>Flemingia</taxon>
    </lineage>
</organism>
<evidence type="ECO:0000313" key="1">
    <source>
        <dbReference type="EMBL" id="KAL2327883.1"/>
    </source>
</evidence>
<dbReference type="AlphaFoldDB" id="A0ABD1LWH5"/>
<sequence length="63" mass="6780">MTSPPSATARSPNLRPLPPPFAYDFLFQICKGVTHYNSRDVLHRGLGLEGMGDGCFSRGVGDA</sequence>
<evidence type="ECO:0000313" key="2">
    <source>
        <dbReference type="Proteomes" id="UP001603857"/>
    </source>
</evidence>
<dbReference type="EMBL" id="JBGMDY010000007">
    <property type="protein sequence ID" value="KAL2327883.1"/>
    <property type="molecule type" value="Genomic_DNA"/>
</dbReference>
<accession>A0ABD1LWH5</accession>
<dbReference type="Proteomes" id="UP001603857">
    <property type="component" value="Unassembled WGS sequence"/>
</dbReference>
<gene>
    <name evidence="1" type="ORF">Fmac_021310</name>
</gene>